<feature type="domain" description="Shedu protein SduA C-terminal" evidence="1">
    <location>
        <begin position="83"/>
        <end position="249"/>
    </location>
</feature>
<keyword evidence="3" id="KW-1185">Reference proteome</keyword>
<evidence type="ECO:0000259" key="1">
    <source>
        <dbReference type="Pfam" id="PF14082"/>
    </source>
</evidence>
<proteinExistence type="predicted"/>
<reference evidence="3" key="1">
    <citation type="submission" date="2016-10" db="EMBL/GenBank/DDBJ databases">
        <authorList>
            <person name="Varghese N."/>
            <person name="Submissions S."/>
        </authorList>
    </citation>
    <scope>NUCLEOTIDE SEQUENCE [LARGE SCALE GENOMIC DNA]</scope>
    <source>
        <strain evidence="3">DSM 17724</strain>
    </source>
</reference>
<accession>A0A1I0QZ51</accession>
<dbReference type="EMBL" id="FOIU01000001">
    <property type="protein sequence ID" value="SEW33178.1"/>
    <property type="molecule type" value="Genomic_DNA"/>
</dbReference>
<dbReference type="InterPro" id="IPR025359">
    <property type="entry name" value="SduA_C"/>
</dbReference>
<dbReference type="Proteomes" id="UP000199469">
    <property type="component" value="Unassembled WGS sequence"/>
</dbReference>
<evidence type="ECO:0000313" key="3">
    <source>
        <dbReference type="Proteomes" id="UP000199469"/>
    </source>
</evidence>
<evidence type="ECO:0000313" key="2">
    <source>
        <dbReference type="EMBL" id="SEW33178.1"/>
    </source>
</evidence>
<gene>
    <name evidence="2" type="ORF">SAMN05421841_2372</name>
</gene>
<protein>
    <recommendedName>
        <fullName evidence="1">Shedu protein SduA C-terminal domain-containing protein</fullName>
    </recommendedName>
</protein>
<sequence>MYHFDELTFEQKEKFKEFKKITSSFEIDVEAWCKITDENPYLWHTDSYFPDNFLDDYILRNNYNECNGYINELKLLIENRSCTEREILNFISNDKLFIAAAILKSFTLFGHHDGYIFKEFELPPHYVCDYLIVGKNSDGYHFLLIEFENIYNNITISDGDFGTTIRKGLNQIDDWKSWMDKNFLTFSSNLKRFKNKRETLPDEFNDYDSTRFTYCVVAGRREDYKEKTYRKVRELSKQNIILTHYDKLLEEAEFLLNSGSY</sequence>
<dbReference type="OrthoDB" id="1358919at2"/>
<organism evidence="2 3">
    <name type="scientific">Chryseobacterium wanjuense</name>
    <dbReference type="NCBI Taxonomy" id="356305"/>
    <lineage>
        <taxon>Bacteria</taxon>
        <taxon>Pseudomonadati</taxon>
        <taxon>Bacteroidota</taxon>
        <taxon>Flavobacteriia</taxon>
        <taxon>Flavobacteriales</taxon>
        <taxon>Weeksellaceae</taxon>
        <taxon>Chryseobacterium group</taxon>
        <taxon>Chryseobacterium</taxon>
    </lineage>
</organism>
<name>A0A1I0QZ51_9FLAO</name>
<dbReference type="Pfam" id="PF14082">
    <property type="entry name" value="SduA_C"/>
    <property type="match status" value="1"/>
</dbReference>
<dbReference type="AlphaFoldDB" id="A0A1I0QZ51"/>
<dbReference type="RefSeq" id="WP_062671414.1">
    <property type="nucleotide sequence ID" value="NZ_FOIU01000001.1"/>
</dbReference>